<evidence type="ECO:0000259" key="2">
    <source>
        <dbReference type="Pfam" id="PF24035"/>
    </source>
</evidence>
<evidence type="ECO:0000313" key="4">
    <source>
        <dbReference type="Proteomes" id="UP000663586"/>
    </source>
</evidence>
<dbReference type="InterPro" id="IPR055768">
    <property type="entry name" value="DUF7344"/>
</dbReference>
<evidence type="ECO:0000256" key="1">
    <source>
        <dbReference type="SAM" id="Phobius"/>
    </source>
</evidence>
<dbReference type="EMBL" id="CP064786">
    <property type="protein sequence ID" value="QSG03006.1"/>
    <property type="molecule type" value="Genomic_DNA"/>
</dbReference>
<keyword evidence="1" id="KW-1133">Transmembrane helix</keyword>
<organism evidence="3 4">
    <name type="scientific">Natranaeroarchaeum sulfidigenes</name>
    <dbReference type="NCBI Taxonomy" id="2784880"/>
    <lineage>
        <taxon>Archaea</taxon>
        <taxon>Methanobacteriati</taxon>
        <taxon>Methanobacteriota</taxon>
        <taxon>Stenosarchaea group</taxon>
        <taxon>Halobacteria</taxon>
        <taxon>Halobacteriales</taxon>
        <taxon>Natronoarchaeaceae</taxon>
        <taxon>Natranaeroarchaeum</taxon>
    </lineage>
</organism>
<sequence length="181" mass="20106">MSRADRDELSQDVVFDLLSSPRRRFVLYYLNQVDEPVTIGDLADEVAAWENEVDVEELSSQQRKRVYVSLYQTHVPKMDDAGIIEYDSDSGDVVLSDQAVDISAYLSRDEEEQPWQQYYLAIAIVGGLFYGAVALGLIGGVSQFAAGLIIILAFAVTAIGHLITTQRRGDGLSSELIDKRK</sequence>
<evidence type="ECO:0000313" key="3">
    <source>
        <dbReference type="EMBL" id="QSG03006.1"/>
    </source>
</evidence>
<dbReference type="Proteomes" id="UP000663586">
    <property type="component" value="Chromosome"/>
</dbReference>
<dbReference type="GeneID" id="70685172"/>
<accession>A0A897MXY6</accession>
<feature type="transmembrane region" description="Helical" evidence="1">
    <location>
        <begin position="144"/>
        <end position="163"/>
    </location>
</feature>
<dbReference type="Pfam" id="PF24035">
    <property type="entry name" value="DUF7344"/>
    <property type="match status" value="1"/>
</dbReference>
<dbReference type="Gene3D" id="1.10.10.10">
    <property type="entry name" value="Winged helix-like DNA-binding domain superfamily/Winged helix DNA-binding domain"/>
    <property type="match status" value="1"/>
</dbReference>
<protein>
    <submittedName>
        <fullName evidence="3">Putative trancriptional regulator, ArsR family</fullName>
    </submittedName>
</protein>
<feature type="transmembrane region" description="Helical" evidence="1">
    <location>
        <begin position="118"/>
        <end position="138"/>
    </location>
</feature>
<dbReference type="RefSeq" id="WP_238477073.1">
    <property type="nucleotide sequence ID" value="NZ_CP064786.1"/>
</dbReference>
<dbReference type="KEGG" id="hara:AArcS_1796"/>
<keyword evidence="1" id="KW-0812">Transmembrane</keyword>
<name>A0A897MXY6_9EURY</name>
<keyword evidence="1" id="KW-0472">Membrane</keyword>
<dbReference type="AlphaFoldDB" id="A0A897MXY6"/>
<proteinExistence type="predicted"/>
<reference evidence="3" key="1">
    <citation type="submission" date="2020-11" db="EMBL/GenBank/DDBJ databases">
        <title>Carbohydrate-dependent, anaerobic sulfur respiration: A novel catabolism in halophilic archaea.</title>
        <authorList>
            <person name="Sorokin D.Y."/>
            <person name="Messina E."/>
            <person name="Smedile F."/>
            <person name="La Cono V."/>
            <person name="Hallsworth J.E."/>
            <person name="Yakimov M.M."/>
        </authorList>
    </citation>
    <scope>NUCLEOTIDE SEQUENCE</scope>
    <source>
        <strain evidence="3">AArc-S</strain>
    </source>
</reference>
<keyword evidence="4" id="KW-1185">Reference proteome</keyword>
<feature type="domain" description="DUF7344" evidence="2">
    <location>
        <begin position="15"/>
        <end position="93"/>
    </location>
</feature>
<dbReference type="InterPro" id="IPR036388">
    <property type="entry name" value="WH-like_DNA-bd_sf"/>
</dbReference>
<gene>
    <name evidence="3" type="ORF">AArcS_1796</name>
</gene>